<dbReference type="SUPFAM" id="SSF53901">
    <property type="entry name" value="Thiolase-like"/>
    <property type="match status" value="2"/>
</dbReference>
<dbReference type="InterPro" id="IPR002155">
    <property type="entry name" value="Thiolase"/>
</dbReference>
<dbReference type="InterPro" id="IPR020617">
    <property type="entry name" value="Thiolase_C"/>
</dbReference>
<dbReference type="Gene3D" id="3.40.47.10">
    <property type="match status" value="2"/>
</dbReference>
<organism evidence="9 10">
    <name type="scientific">Desulfosporosinus acididurans</name>
    <dbReference type="NCBI Taxonomy" id="476652"/>
    <lineage>
        <taxon>Bacteria</taxon>
        <taxon>Bacillati</taxon>
        <taxon>Bacillota</taxon>
        <taxon>Clostridia</taxon>
        <taxon>Eubacteriales</taxon>
        <taxon>Desulfitobacteriaceae</taxon>
        <taxon>Desulfosporosinus</taxon>
    </lineage>
</organism>
<dbReference type="Proteomes" id="UP000036356">
    <property type="component" value="Unassembled WGS sequence"/>
</dbReference>
<evidence type="ECO:0000259" key="7">
    <source>
        <dbReference type="Pfam" id="PF00108"/>
    </source>
</evidence>
<accession>A0A0J1FN97</accession>
<name>A0A0J1FN97_9FIRM</name>
<dbReference type="Pfam" id="PF02803">
    <property type="entry name" value="Thiolase_C"/>
    <property type="match status" value="1"/>
</dbReference>
<feature type="active site" description="Proton acceptor" evidence="5">
    <location>
        <position position="386"/>
    </location>
</feature>
<dbReference type="AlphaFoldDB" id="A0A0J1FN97"/>
<evidence type="ECO:0000313" key="10">
    <source>
        <dbReference type="Proteomes" id="UP000036356"/>
    </source>
</evidence>
<reference evidence="9 10" key="1">
    <citation type="submission" date="2015-06" db="EMBL/GenBank/DDBJ databases">
        <title>Draft genome of the moderately acidophilic sulfate reducer Candidatus Desulfosporosinus acididurans strain M1.</title>
        <authorList>
            <person name="Poehlein A."/>
            <person name="Petzsch P."/>
            <person name="Johnson B.D."/>
            <person name="Schloemann M."/>
            <person name="Daniel R."/>
            <person name="Muehling M."/>
        </authorList>
    </citation>
    <scope>NUCLEOTIDE SEQUENCE [LARGE SCALE GENOMIC DNA]</scope>
    <source>
        <strain evidence="9 10">M1</strain>
    </source>
</reference>
<dbReference type="PATRIC" id="fig|476652.3.peg.3309"/>
<dbReference type="RefSeq" id="WP_047810969.1">
    <property type="nucleotide sequence ID" value="NZ_LDZY01000011.1"/>
</dbReference>
<protein>
    <recommendedName>
        <fullName evidence="4">Acetoacetyl-CoA thiolase</fullName>
    </recommendedName>
</protein>
<sequence length="400" mass="42750">MKFTKAYIPYGGYFSSPFVRWNGSLKGDNSVILGASTARRWFVEKQIDPNGLDFLYYGITTAQPLSFYGHAYSAAVILDRQGKDIPALQINQVCATSCTTLGLAAKDIETDSHGEIFALSVDRTSSTPLLVCPDPLTGAVSTENIVLDNFERDPSPGAGLAMFQTAEAVAKEAGITREECDEIAVLRYEQYLDALANDRAFQKRYMFPLEAHLNKKKIQIIAEDEGVTPSTKEGMAKLKPVTPNGVLTFGSQTHPADGNCGTIVTTKERAQEISKDPNITVQILSYAITRVGAGRMAAAPVPALELALKDAGLKAADLSQIKTHNPFVVNDVNLSKKLGVNQKIVNNYGSSMIYGHPQGPTAGRAVIELIEALAVQGGGYGAFTGCAAGDIGASLVVKVN</sequence>
<dbReference type="Pfam" id="PF00108">
    <property type="entry name" value="Thiolase_N"/>
    <property type="match status" value="1"/>
</dbReference>
<comment type="caution">
    <text evidence="9">The sequence shown here is derived from an EMBL/GenBank/DDBJ whole genome shotgun (WGS) entry which is preliminary data.</text>
</comment>
<evidence type="ECO:0000256" key="5">
    <source>
        <dbReference type="PIRSR" id="PIRSR000429-1"/>
    </source>
</evidence>
<proteinExistence type="inferred from homology"/>
<keyword evidence="2 6" id="KW-0808">Transferase</keyword>
<gene>
    <name evidence="9" type="primary">fadA_1</name>
    <name evidence="9" type="ORF">DEAC_c31450</name>
</gene>
<dbReference type="InterPro" id="IPR016039">
    <property type="entry name" value="Thiolase-like"/>
</dbReference>
<evidence type="ECO:0000256" key="1">
    <source>
        <dbReference type="ARBA" id="ARBA00010982"/>
    </source>
</evidence>
<feature type="domain" description="Thiolase N-terminal" evidence="7">
    <location>
        <begin position="16"/>
        <end position="267"/>
    </location>
</feature>
<evidence type="ECO:0000256" key="6">
    <source>
        <dbReference type="RuleBase" id="RU003557"/>
    </source>
</evidence>
<keyword evidence="10" id="KW-1185">Reference proteome</keyword>
<comment type="similarity">
    <text evidence="1 6">Belongs to the thiolase-like superfamily. Thiolase family.</text>
</comment>
<evidence type="ECO:0000259" key="8">
    <source>
        <dbReference type="Pfam" id="PF02803"/>
    </source>
</evidence>
<feature type="active site" description="Acyl-thioester intermediate" evidence="5">
    <location>
        <position position="94"/>
    </location>
</feature>
<dbReference type="EMBL" id="LDZY01000011">
    <property type="protein sequence ID" value="KLU64817.1"/>
    <property type="molecule type" value="Genomic_DNA"/>
</dbReference>
<dbReference type="PANTHER" id="PTHR18919:SF140">
    <property type="entry name" value="ACETYL-COA C-ACETYLTRANSFERASE (ACETOACETYL-COA THIOLASE) (ACAB-5)"/>
    <property type="match status" value="1"/>
</dbReference>
<keyword evidence="3 6" id="KW-0012">Acyltransferase</keyword>
<evidence type="ECO:0000256" key="4">
    <source>
        <dbReference type="ARBA" id="ARBA00030755"/>
    </source>
</evidence>
<feature type="active site" description="Proton acceptor" evidence="5">
    <location>
        <position position="356"/>
    </location>
</feature>
<dbReference type="STRING" id="476652.DEAC_c31450"/>
<dbReference type="PANTHER" id="PTHR18919">
    <property type="entry name" value="ACETYL-COA C-ACYLTRANSFERASE"/>
    <property type="match status" value="1"/>
</dbReference>
<feature type="domain" description="Thiolase C-terminal" evidence="8">
    <location>
        <begin position="280"/>
        <end position="398"/>
    </location>
</feature>
<dbReference type="CDD" id="cd00751">
    <property type="entry name" value="thiolase"/>
    <property type="match status" value="1"/>
</dbReference>
<dbReference type="InterPro" id="IPR020616">
    <property type="entry name" value="Thiolase_N"/>
</dbReference>
<evidence type="ECO:0000256" key="3">
    <source>
        <dbReference type="ARBA" id="ARBA00023315"/>
    </source>
</evidence>
<evidence type="ECO:0000256" key="2">
    <source>
        <dbReference type="ARBA" id="ARBA00022679"/>
    </source>
</evidence>
<evidence type="ECO:0000313" key="9">
    <source>
        <dbReference type="EMBL" id="KLU64817.1"/>
    </source>
</evidence>
<dbReference type="GO" id="GO:0016747">
    <property type="term" value="F:acyltransferase activity, transferring groups other than amino-acyl groups"/>
    <property type="evidence" value="ECO:0007669"/>
    <property type="project" value="InterPro"/>
</dbReference>
<dbReference type="PIRSF" id="PIRSF000429">
    <property type="entry name" value="Ac-CoA_Ac_transf"/>
    <property type="match status" value="1"/>
</dbReference>